<name>A0ABW0SXH3_9GAMM</name>
<evidence type="ECO:0000256" key="1">
    <source>
        <dbReference type="SAM" id="SignalP"/>
    </source>
</evidence>
<organism evidence="2 3">
    <name type="scientific">Rhodanobacter terrae</name>
    <dbReference type="NCBI Taxonomy" id="418647"/>
    <lineage>
        <taxon>Bacteria</taxon>
        <taxon>Pseudomonadati</taxon>
        <taxon>Pseudomonadota</taxon>
        <taxon>Gammaproteobacteria</taxon>
        <taxon>Lysobacterales</taxon>
        <taxon>Rhodanobacteraceae</taxon>
        <taxon>Rhodanobacter</taxon>
    </lineage>
</organism>
<feature type="signal peptide" evidence="1">
    <location>
        <begin position="1"/>
        <end position="34"/>
    </location>
</feature>
<dbReference type="Proteomes" id="UP001596111">
    <property type="component" value="Unassembled WGS sequence"/>
</dbReference>
<protein>
    <submittedName>
        <fullName evidence="2">Uncharacterized protein</fullName>
    </submittedName>
</protein>
<reference evidence="3" key="1">
    <citation type="journal article" date="2019" name="Int. J. Syst. Evol. Microbiol.">
        <title>The Global Catalogue of Microorganisms (GCM) 10K type strain sequencing project: providing services to taxonomists for standard genome sequencing and annotation.</title>
        <authorList>
            <consortium name="The Broad Institute Genomics Platform"/>
            <consortium name="The Broad Institute Genome Sequencing Center for Infectious Disease"/>
            <person name="Wu L."/>
            <person name="Ma J."/>
        </authorList>
    </citation>
    <scope>NUCLEOTIDE SEQUENCE [LARGE SCALE GENOMIC DNA]</scope>
    <source>
        <strain evidence="3">CGMCC 1.13587</strain>
    </source>
</reference>
<comment type="caution">
    <text evidence="2">The sequence shown here is derived from an EMBL/GenBank/DDBJ whole genome shotgun (WGS) entry which is preliminary data.</text>
</comment>
<proteinExistence type="predicted"/>
<keyword evidence="1" id="KW-0732">Signal</keyword>
<gene>
    <name evidence="2" type="ORF">ACFPPB_11445</name>
</gene>
<feature type="chain" id="PRO_5046289065" evidence="1">
    <location>
        <begin position="35"/>
        <end position="67"/>
    </location>
</feature>
<evidence type="ECO:0000313" key="2">
    <source>
        <dbReference type="EMBL" id="MFC5581726.1"/>
    </source>
</evidence>
<keyword evidence="3" id="KW-1185">Reference proteome</keyword>
<dbReference type="EMBL" id="JBHSNG010000011">
    <property type="protein sequence ID" value="MFC5581726.1"/>
    <property type="molecule type" value="Genomic_DNA"/>
</dbReference>
<dbReference type="RefSeq" id="WP_377327146.1">
    <property type="nucleotide sequence ID" value="NZ_JBHSNG010000011.1"/>
</dbReference>
<accession>A0ABW0SXH3</accession>
<evidence type="ECO:0000313" key="3">
    <source>
        <dbReference type="Proteomes" id="UP001596111"/>
    </source>
</evidence>
<sequence length="67" mass="6707">MKFESLILTTLFVVCFSICALVMGAMLKTTPASAQLASVNKVAAVALAAPASCALPTGGASCSRADD</sequence>